<dbReference type="AlphaFoldDB" id="A0A841KM29"/>
<sequence>MIKFERNTVVLYYFEYRLQYYMIVVLKNQLLTTKEENSIMNRNSSYIRTVCLPKLFSIVNILSINKSKI</sequence>
<reference evidence="1 2" key="1">
    <citation type="submission" date="2020-08" db="EMBL/GenBank/DDBJ databases">
        <title>Genomic Encyclopedia of Type Strains, Phase IV (KMG-IV): sequencing the most valuable type-strain genomes for metagenomic binning, comparative biology and taxonomic classification.</title>
        <authorList>
            <person name="Goeker M."/>
        </authorList>
    </citation>
    <scope>NUCLEOTIDE SEQUENCE [LARGE SCALE GENOMIC DNA]</scope>
    <source>
        <strain evidence="1 2">DSM 103526</strain>
    </source>
</reference>
<accession>A0A841KM29</accession>
<gene>
    <name evidence="1" type="ORF">HNQ80_000370</name>
</gene>
<name>A0A841KM29_9FIRM</name>
<dbReference type="Proteomes" id="UP000579281">
    <property type="component" value="Unassembled WGS sequence"/>
</dbReference>
<dbReference type="EMBL" id="JACHEN010000001">
    <property type="protein sequence ID" value="MBB6214301.1"/>
    <property type="molecule type" value="Genomic_DNA"/>
</dbReference>
<evidence type="ECO:0000313" key="1">
    <source>
        <dbReference type="EMBL" id="MBB6214301.1"/>
    </source>
</evidence>
<evidence type="ECO:0000313" key="2">
    <source>
        <dbReference type="Proteomes" id="UP000579281"/>
    </source>
</evidence>
<keyword evidence="2" id="KW-1185">Reference proteome</keyword>
<organism evidence="1 2">
    <name type="scientific">Anaerosolibacter carboniphilus</name>
    <dbReference type="NCBI Taxonomy" id="1417629"/>
    <lineage>
        <taxon>Bacteria</taxon>
        <taxon>Bacillati</taxon>
        <taxon>Bacillota</taxon>
        <taxon>Clostridia</taxon>
        <taxon>Peptostreptococcales</taxon>
        <taxon>Thermotaleaceae</taxon>
        <taxon>Anaerosolibacter</taxon>
    </lineage>
</organism>
<proteinExistence type="predicted"/>
<protein>
    <submittedName>
        <fullName evidence="1">Uncharacterized protein</fullName>
    </submittedName>
</protein>
<comment type="caution">
    <text evidence="1">The sequence shown here is derived from an EMBL/GenBank/DDBJ whole genome shotgun (WGS) entry which is preliminary data.</text>
</comment>